<dbReference type="PANTHER" id="PTHR43130:SF2">
    <property type="entry name" value="DJ-1_PFPI DOMAIN-CONTAINING PROTEIN"/>
    <property type="match status" value="1"/>
</dbReference>
<dbReference type="InterPro" id="IPR029062">
    <property type="entry name" value="Class_I_gatase-like"/>
</dbReference>
<evidence type="ECO:0000313" key="3">
    <source>
        <dbReference type="EMBL" id="MBC3875697.1"/>
    </source>
</evidence>
<name>A0ABR6YGN0_9BURK</name>
<evidence type="ECO:0000256" key="1">
    <source>
        <dbReference type="SAM" id="Phobius"/>
    </source>
</evidence>
<dbReference type="EMBL" id="JACOGA010000022">
    <property type="protein sequence ID" value="MBC3875697.1"/>
    <property type="molecule type" value="Genomic_DNA"/>
</dbReference>
<keyword evidence="1" id="KW-0472">Membrane</keyword>
<dbReference type="InterPro" id="IPR052158">
    <property type="entry name" value="INH-QAR"/>
</dbReference>
<keyword evidence="1" id="KW-1133">Transmembrane helix</keyword>
<keyword evidence="1" id="KW-0812">Transmembrane</keyword>
<proteinExistence type="predicted"/>
<dbReference type="Gene3D" id="3.40.50.880">
    <property type="match status" value="1"/>
</dbReference>
<dbReference type="Proteomes" id="UP000624279">
    <property type="component" value="Unassembled WGS sequence"/>
</dbReference>
<gene>
    <name evidence="3" type="ORF">H8K55_19055</name>
</gene>
<feature type="domain" description="DJ-1/PfpI" evidence="2">
    <location>
        <begin position="79"/>
        <end position="242"/>
    </location>
</feature>
<accession>A0ABR6YGN0</accession>
<reference evidence="3 4" key="1">
    <citation type="submission" date="2020-08" db="EMBL/GenBank/DDBJ databases">
        <title>Novel species isolated from subtropical streams in China.</title>
        <authorList>
            <person name="Lu H."/>
        </authorList>
    </citation>
    <scope>NUCLEOTIDE SEQUENCE [LARGE SCALE GENOMIC DNA]</scope>
    <source>
        <strain evidence="3 4">LX15W</strain>
    </source>
</reference>
<evidence type="ECO:0000259" key="2">
    <source>
        <dbReference type="Pfam" id="PF01965"/>
    </source>
</evidence>
<comment type="caution">
    <text evidence="3">The sequence shown here is derived from an EMBL/GenBank/DDBJ whole genome shotgun (WGS) entry which is preliminary data.</text>
</comment>
<dbReference type="SUPFAM" id="SSF52317">
    <property type="entry name" value="Class I glutamine amidotransferase-like"/>
    <property type="match status" value="1"/>
</dbReference>
<organism evidence="3 4">
    <name type="scientific">Undibacterium flavidum</name>
    <dbReference type="NCBI Taxonomy" id="2762297"/>
    <lineage>
        <taxon>Bacteria</taxon>
        <taxon>Pseudomonadati</taxon>
        <taxon>Pseudomonadota</taxon>
        <taxon>Betaproteobacteria</taxon>
        <taxon>Burkholderiales</taxon>
        <taxon>Oxalobacteraceae</taxon>
        <taxon>Undibacterium</taxon>
    </lineage>
</organism>
<feature type="transmembrane region" description="Helical" evidence="1">
    <location>
        <begin position="26"/>
        <end position="45"/>
    </location>
</feature>
<dbReference type="PANTHER" id="PTHR43130">
    <property type="entry name" value="ARAC-FAMILY TRANSCRIPTIONAL REGULATOR"/>
    <property type="match status" value="1"/>
</dbReference>
<sequence length="395" mass="43956">MRYRSNHHEQNQAKYKLSVLHPLRRFVLKLFVFSAVLSTVLNGFLASTCYAQNTNDNGENFTAIPAFQARAGRVKPIIAVIAENRFTELTDYVVPYSVLKQANIADVFALGMQEGVIQMFPALRLRAQLSALQFDTLHPTGADYVIVPAVHYSDNPALLAWVREQAKKGATIVGICDGVWVLAHAGLLENKQAVGHWYSFDDLTKQFPRTQFIKNKRFLADGKIITSTGVSASLPVSMALVEAIAGKAKANAVAAELGITDWTTAHRSADFKLSGQHLWTASWNWLSFWGKDKFMTPLTTAVDELRLALTADAFSRTYRSSVWTYANESVNSLRGLQILPDMTQANSEDVLPDLPTDLPPGQTLDWALQQIAQRYGERSASFVALQLEYPYRAKK</sequence>
<dbReference type="InterPro" id="IPR002818">
    <property type="entry name" value="DJ-1/PfpI"/>
</dbReference>
<keyword evidence="4" id="KW-1185">Reference proteome</keyword>
<dbReference type="RefSeq" id="WP_186943662.1">
    <property type="nucleotide sequence ID" value="NZ_JACOGA010000022.1"/>
</dbReference>
<dbReference type="Pfam" id="PF01965">
    <property type="entry name" value="DJ-1_PfpI"/>
    <property type="match status" value="1"/>
</dbReference>
<protein>
    <submittedName>
        <fullName evidence="3">DJ-1/PfpI family protein</fullName>
    </submittedName>
</protein>
<evidence type="ECO:0000313" key="4">
    <source>
        <dbReference type="Proteomes" id="UP000624279"/>
    </source>
</evidence>